<reference evidence="8" key="1">
    <citation type="journal article" date="2023" name="Mol. Phylogenet. Evol.">
        <title>Genome-scale phylogeny and comparative genomics of the fungal order Sordariales.</title>
        <authorList>
            <person name="Hensen N."/>
            <person name="Bonometti L."/>
            <person name="Westerberg I."/>
            <person name="Brannstrom I.O."/>
            <person name="Guillou S."/>
            <person name="Cros-Aarteil S."/>
            <person name="Calhoun S."/>
            <person name="Haridas S."/>
            <person name="Kuo A."/>
            <person name="Mondo S."/>
            <person name="Pangilinan J."/>
            <person name="Riley R."/>
            <person name="LaButti K."/>
            <person name="Andreopoulos B."/>
            <person name="Lipzen A."/>
            <person name="Chen C."/>
            <person name="Yan M."/>
            <person name="Daum C."/>
            <person name="Ng V."/>
            <person name="Clum A."/>
            <person name="Steindorff A."/>
            <person name="Ohm R.A."/>
            <person name="Martin F."/>
            <person name="Silar P."/>
            <person name="Natvig D.O."/>
            <person name="Lalanne C."/>
            <person name="Gautier V."/>
            <person name="Ament-Velasquez S.L."/>
            <person name="Kruys A."/>
            <person name="Hutchinson M.I."/>
            <person name="Powell A.J."/>
            <person name="Barry K."/>
            <person name="Miller A.N."/>
            <person name="Grigoriev I.V."/>
            <person name="Debuchy R."/>
            <person name="Gladieux P."/>
            <person name="Hiltunen Thoren M."/>
            <person name="Johannesson H."/>
        </authorList>
    </citation>
    <scope>NUCLEOTIDE SEQUENCE</scope>
    <source>
        <strain evidence="8">CBS 315.58</strain>
    </source>
</reference>
<feature type="repeat" description="WD" evidence="4">
    <location>
        <begin position="590"/>
        <end position="631"/>
    </location>
</feature>
<evidence type="ECO:0000256" key="3">
    <source>
        <dbReference type="ARBA" id="ARBA00022737"/>
    </source>
</evidence>
<organism evidence="8 9">
    <name type="scientific">Triangularia verruculosa</name>
    <dbReference type="NCBI Taxonomy" id="2587418"/>
    <lineage>
        <taxon>Eukaryota</taxon>
        <taxon>Fungi</taxon>
        <taxon>Dikarya</taxon>
        <taxon>Ascomycota</taxon>
        <taxon>Pezizomycotina</taxon>
        <taxon>Sordariomycetes</taxon>
        <taxon>Sordariomycetidae</taxon>
        <taxon>Sordariales</taxon>
        <taxon>Podosporaceae</taxon>
        <taxon>Triangularia</taxon>
    </lineage>
</organism>
<feature type="domain" description="IFT122 first beta-propeller" evidence="6">
    <location>
        <begin position="599"/>
        <end position="714"/>
    </location>
</feature>
<dbReference type="InterPro" id="IPR001680">
    <property type="entry name" value="WD40_rpt"/>
</dbReference>
<evidence type="ECO:0000313" key="8">
    <source>
        <dbReference type="EMBL" id="KAK4204395.1"/>
    </source>
</evidence>
<sequence>MSLGTESRHCLTAFNVLILGLETTDENEYRELMPPTAIQNHRDRFKVWAGNLGAFQEGRASLDFRLRESSLMRTTILKLLNQLKQTIARSTEVVQGRRLPLEKQFADQIWEDSDSSDDSSVESSVDDKNPATHRTELGQNMSEIVRILSGLFKLSFMIRNPAIRSTTQSTLRALLYKEMVHVDKTTTVDLLASYAEFDRGHVQESFRQMRRSVQQERDSSSTADRSDNPAPGDAVHNSFLIERWSRSLTNRRRYFGYWKKHAKKLAYQGEKPATDEQLLLDIKQKDALSAILNTAPVQKAMNRLAVAPSIAGRTIMSGTEATTYDKKLDDEIDTQSTISHASTAFSYNIDGSVADLPRPPSLKPGQSEFKCPHCWAVCPARHARGKSWIQHILQDLQPYMCTYPECPEPDAMYTSRLAWANHEAQIHRKRWRCFEYAGLFQTKEALTHHLETAHPNFGAAQIQAMSDLGHVSVQDDRTTCPFCLSEGPFQRDLASHMASHMENLACFSVIRSAGTEDDESSSSKSHSGGAQGDRSVDSLRSVVLDFPEENDDNIPVDRPVSPQRSVTPDLAEENDVGKSVADEEVGPKTLTGHVGYVWSVAFSPDGTRLVSGSGDKAIKIWDILSGECIQTLVGHSDGIMSVAFSKDGGTLASGSDDQTIKIWDAVTGECKKTMKDHIGLVQSVTFSPDGRNLASGSSAIFSPDDRNLASSSSAIKLWNMATGESIRTLTGHTSTVSSVVFSPDGSRLISGSYDKAIKIWDVETGKCERTLNGHIDDVFSISLSADGKHLVSGSGDRTIKIWDMVTYECIRSLEGHKDLVWSVAYSPDGSRIVSGLTDDTVKIWDAGTGQCISTLTGHQSDVLSVAFSPDGSKVVSGSWDKTVKIWDLDSVQRTSTDKYGNM</sequence>
<proteinExistence type="predicted"/>
<dbReference type="InterPro" id="IPR020472">
    <property type="entry name" value="WD40_PAC1"/>
</dbReference>
<evidence type="ECO:0000256" key="1">
    <source>
        <dbReference type="ARBA" id="ARBA00019442"/>
    </source>
</evidence>
<feature type="repeat" description="WD" evidence="4">
    <location>
        <begin position="813"/>
        <end position="854"/>
    </location>
</feature>
<evidence type="ECO:0000313" key="9">
    <source>
        <dbReference type="Proteomes" id="UP001303160"/>
    </source>
</evidence>
<feature type="repeat" description="WD" evidence="4">
    <location>
        <begin position="855"/>
        <end position="896"/>
    </location>
</feature>
<evidence type="ECO:0000256" key="4">
    <source>
        <dbReference type="PROSITE-ProRule" id="PRU00221"/>
    </source>
</evidence>
<dbReference type="PROSITE" id="PS00678">
    <property type="entry name" value="WD_REPEATS_1"/>
    <property type="match status" value="4"/>
</dbReference>
<evidence type="ECO:0000259" key="7">
    <source>
        <dbReference type="Pfam" id="PF26082"/>
    </source>
</evidence>
<dbReference type="SMART" id="SM00320">
    <property type="entry name" value="WD40"/>
    <property type="match status" value="7"/>
</dbReference>
<dbReference type="InterPro" id="IPR019775">
    <property type="entry name" value="WD40_repeat_CS"/>
</dbReference>
<feature type="compositionally biased region" description="Basic and acidic residues" evidence="5">
    <location>
        <begin position="125"/>
        <end position="136"/>
    </location>
</feature>
<dbReference type="PRINTS" id="PR00320">
    <property type="entry name" value="GPROTEINBRPT"/>
</dbReference>
<feature type="repeat" description="WD" evidence="4">
    <location>
        <begin position="632"/>
        <end position="673"/>
    </location>
</feature>
<dbReference type="PANTHER" id="PTHR19879:SF9">
    <property type="entry name" value="TRANSCRIPTION INITIATION FACTOR TFIID SUBUNIT 5"/>
    <property type="match status" value="1"/>
</dbReference>
<dbReference type="InterPro" id="IPR056153">
    <property type="entry name" value="Beta-prop_IFT122_1st"/>
</dbReference>
<protein>
    <recommendedName>
        <fullName evidence="1">Intraflagellar transport protein 122 homolog</fullName>
    </recommendedName>
</protein>
<dbReference type="SUPFAM" id="SSF82171">
    <property type="entry name" value="DPP6 N-terminal domain-like"/>
    <property type="match status" value="1"/>
</dbReference>
<dbReference type="PROSITE" id="PS50294">
    <property type="entry name" value="WD_REPEATS_REGION"/>
    <property type="match status" value="6"/>
</dbReference>
<reference evidence="8" key="2">
    <citation type="submission" date="2023-05" db="EMBL/GenBank/DDBJ databases">
        <authorList>
            <consortium name="Lawrence Berkeley National Laboratory"/>
            <person name="Steindorff A."/>
            <person name="Hensen N."/>
            <person name="Bonometti L."/>
            <person name="Westerberg I."/>
            <person name="Brannstrom I.O."/>
            <person name="Guillou S."/>
            <person name="Cros-Aarteil S."/>
            <person name="Calhoun S."/>
            <person name="Haridas S."/>
            <person name="Kuo A."/>
            <person name="Mondo S."/>
            <person name="Pangilinan J."/>
            <person name="Riley R."/>
            <person name="Labutti K."/>
            <person name="Andreopoulos B."/>
            <person name="Lipzen A."/>
            <person name="Chen C."/>
            <person name="Yanf M."/>
            <person name="Daum C."/>
            <person name="Ng V."/>
            <person name="Clum A."/>
            <person name="Ohm R."/>
            <person name="Martin F."/>
            <person name="Silar P."/>
            <person name="Natvig D."/>
            <person name="Lalanne C."/>
            <person name="Gautier V."/>
            <person name="Ament-Velasquez S.L."/>
            <person name="Kruys A."/>
            <person name="Hutchinson M.I."/>
            <person name="Powell A.J."/>
            <person name="Barry K."/>
            <person name="Miller A.N."/>
            <person name="Grigoriev I.V."/>
            <person name="Debuchy R."/>
            <person name="Gladieux P."/>
            <person name="Thoren M.H."/>
            <person name="Johannesson H."/>
        </authorList>
    </citation>
    <scope>NUCLEOTIDE SEQUENCE</scope>
    <source>
        <strain evidence="8">CBS 315.58</strain>
    </source>
</reference>
<feature type="repeat" description="WD" evidence="4">
    <location>
        <begin position="771"/>
        <end position="812"/>
    </location>
</feature>
<comment type="caution">
    <text evidence="8">The sequence shown here is derived from an EMBL/GenBank/DDBJ whole genome shotgun (WGS) entry which is preliminary data.</text>
</comment>
<accession>A0AAN6XS11</accession>
<keyword evidence="2 4" id="KW-0853">WD repeat</keyword>
<feature type="region of interest" description="Disordered" evidence="5">
    <location>
        <begin position="111"/>
        <end position="137"/>
    </location>
</feature>
<dbReference type="Proteomes" id="UP001303160">
    <property type="component" value="Unassembled WGS sequence"/>
</dbReference>
<dbReference type="Pfam" id="PF26082">
    <property type="entry name" value="zf-C2H2_AcuF"/>
    <property type="match status" value="1"/>
</dbReference>
<feature type="region of interest" description="Disordered" evidence="5">
    <location>
        <begin position="206"/>
        <end position="234"/>
    </location>
</feature>
<dbReference type="PANTHER" id="PTHR19879">
    <property type="entry name" value="TRANSCRIPTION INITIATION FACTOR TFIID"/>
    <property type="match status" value="1"/>
</dbReference>
<evidence type="ECO:0000259" key="6">
    <source>
        <dbReference type="Pfam" id="PF23381"/>
    </source>
</evidence>
<feature type="repeat" description="WD" evidence="4">
    <location>
        <begin position="729"/>
        <end position="770"/>
    </location>
</feature>
<feature type="domain" description="Oxidoreductase acuF-like C2H2 type zinc-finger" evidence="7">
    <location>
        <begin position="367"/>
        <end position="396"/>
    </location>
</feature>
<feature type="compositionally biased region" description="Acidic residues" evidence="5">
    <location>
        <begin position="111"/>
        <end position="120"/>
    </location>
</feature>
<feature type="compositionally biased region" description="Basic and acidic residues" evidence="5">
    <location>
        <begin position="213"/>
        <end position="227"/>
    </location>
</feature>
<gene>
    <name evidence="8" type="ORF">QBC40DRAFT_272760</name>
</gene>
<keyword evidence="3" id="KW-0677">Repeat</keyword>
<dbReference type="InterPro" id="IPR015943">
    <property type="entry name" value="WD40/YVTN_repeat-like_dom_sf"/>
</dbReference>
<dbReference type="Gene3D" id="2.130.10.10">
    <property type="entry name" value="YVTN repeat-like/Quinoprotein amine dehydrogenase"/>
    <property type="match status" value="3"/>
</dbReference>
<dbReference type="EMBL" id="MU863882">
    <property type="protein sequence ID" value="KAK4204395.1"/>
    <property type="molecule type" value="Genomic_DNA"/>
</dbReference>
<dbReference type="Pfam" id="PF00400">
    <property type="entry name" value="WD40"/>
    <property type="match status" value="4"/>
</dbReference>
<feature type="region of interest" description="Disordered" evidence="5">
    <location>
        <begin position="515"/>
        <end position="535"/>
    </location>
</feature>
<feature type="region of interest" description="Disordered" evidence="5">
    <location>
        <begin position="547"/>
        <end position="580"/>
    </location>
</feature>
<dbReference type="PROSITE" id="PS50082">
    <property type="entry name" value="WD_REPEATS_2"/>
    <property type="match status" value="6"/>
</dbReference>
<dbReference type="CDD" id="cd00200">
    <property type="entry name" value="WD40"/>
    <property type="match status" value="1"/>
</dbReference>
<dbReference type="Pfam" id="PF23381">
    <property type="entry name" value="Beta-prop_IFT122_1st"/>
    <property type="match status" value="1"/>
</dbReference>
<evidence type="ECO:0000256" key="2">
    <source>
        <dbReference type="ARBA" id="ARBA00022574"/>
    </source>
</evidence>
<evidence type="ECO:0000256" key="5">
    <source>
        <dbReference type="SAM" id="MobiDB-lite"/>
    </source>
</evidence>
<keyword evidence="9" id="KW-1185">Reference proteome</keyword>
<dbReference type="AlphaFoldDB" id="A0AAN6XS11"/>
<name>A0AAN6XS11_9PEZI</name>
<dbReference type="InterPro" id="IPR058925">
    <property type="entry name" value="zf-C2H2_AcuF"/>
</dbReference>